<organism evidence="3 4">
    <name type="scientific">Nephila pilipes</name>
    <name type="common">Giant wood spider</name>
    <name type="synonym">Nephila maculata</name>
    <dbReference type="NCBI Taxonomy" id="299642"/>
    <lineage>
        <taxon>Eukaryota</taxon>
        <taxon>Metazoa</taxon>
        <taxon>Ecdysozoa</taxon>
        <taxon>Arthropoda</taxon>
        <taxon>Chelicerata</taxon>
        <taxon>Arachnida</taxon>
        <taxon>Araneae</taxon>
        <taxon>Araneomorphae</taxon>
        <taxon>Entelegynae</taxon>
        <taxon>Araneoidea</taxon>
        <taxon>Nephilidae</taxon>
        <taxon>Nephila</taxon>
    </lineage>
</organism>
<proteinExistence type="predicted"/>
<feature type="domain" description="DED" evidence="2">
    <location>
        <begin position="29"/>
        <end position="99"/>
    </location>
</feature>
<dbReference type="GO" id="GO:0003677">
    <property type="term" value="F:DNA binding"/>
    <property type="evidence" value="ECO:0007669"/>
    <property type="project" value="TreeGrafter"/>
</dbReference>
<dbReference type="PROSITE" id="PS50168">
    <property type="entry name" value="DED"/>
    <property type="match status" value="1"/>
</dbReference>
<dbReference type="Proteomes" id="UP000887013">
    <property type="component" value="Unassembled WGS sequence"/>
</dbReference>
<comment type="caution">
    <text evidence="3">The sequence shown here is derived from an EMBL/GenBank/DDBJ whole genome shotgun (WGS) entry which is preliminary data.</text>
</comment>
<evidence type="ECO:0000256" key="1">
    <source>
        <dbReference type="ARBA" id="ARBA00004604"/>
    </source>
</evidence>
<dbReference type="GO" id="GO:0042981">
    <property type="term" value="P:regulation of apoptotic process"/>
    <property type="evidence" value="ECO:0007669"/>
    <property type="project" value="InterPro"/>
</dbReference>
<evidence type="ECO:0000313" key="4">
    <source>
        <dbReference type="Proteomes" id="UP000887013"/>
    </source>
</evidence>
<dbReference type="GO" id="GO:0008625">
    <property type="term" value="P:extrinsic apoptotic signaling pathway via death domain receptors"/>
    <property type="evidence" value="ECO:0007669"/>
    <property type="project" value="TreeGrafter"/>
</dbReference>
<reference evidence="3" key="1">
    <citation type="submission" date="2020-08" db="EMBL/GenBank/DDBJ databases">
        <title>Multicomponent nature underlies the extraordinary mechanical properties of spider dragline silk.</title>
        <authorList>
            <person name="Kono N."/>
            <person name="Nakamura H."/>
            <person name="Mori M."/>
            <person name="Yoshida Y."/>
            <person name="Ohtoshi R."/>
            <person name="Malay A.D."/>
            <person name="Moran D.A.P."/>
            <person name="Tomita M."/>
            <person name="Numata K."/>
            <person name="Arakawa K."/>
        </authorList>
    </citation>
    <scope>NUCLEOTIDE SEQUENCE</scope>
</reference>
<evidence type="ECO:0000259" key="2">
    <source>
        <dbReference type="PROSITE" id="PS50168"/>
    </source>
</evidence>
<sequence>MADTKSMSKPLRELNSRYESGIIKMCDRIGSHLTQRDVCLLTILSGTGIDATLKRKIKNGKDLLLALTRTGYCDESNLTSIIDLMKIIKRHDLLHMIHMKKKTKGNKVFQ</sequence>
<evidence type="ECO:0000313" key="3">
    <source>
        <dbReference type="EMBL" id="GFT21542.1"/>
    </source>
</evidence>
<dbReference type="GO" id="GO:0005730">
    <property type="term" value="C:nucleolus"/>
    <property type="evidence" value="ECO:0007669"/>
    <property type="project" value="UniProtKB-SubCell"/>
</dbReference>
<comment type="subcellular location">
    <subcellularLocation>
        <location evidence="1">Nucleus</location>
        <location evidence="1">Nucleolus</location>
    </subcellularLocation>
</comment>
<dbReference type="InterPro" id="IPR001875">
    <property type="entry name" value="DED_dom"/>
</dbReference>
<dbReference type="InterPro" id="IPR038856">
    <property type="entry name" value="DEDD/DEDD2"/>
</dbReference>
<dbReference type="SUPFAM" id="SSF47986">
    <property type="entry name" value="DEATH domain"/>
    <property type="match status" value="1"/>
</dbReference>
<dbReference type="AlphaFoldDB" id="A0A8X6NL96"/>
<dbReference type="OrthoDB" id="6422954at2759"/>
<gene>
    <name evidence="3" type="primary">Dedd</name>
    <name evidence="3" type="ORF">NPIL_679431</name>
</gene>
<keyword evidence="4" id="KW-1185">Reference proteome</keyword>
<accession>A0A8X6NL96</accession>
<protein>
    <submittedName>
        <fullName evidence="3">Death effector domain-containing protein</fullName>
    </submittedName>
</protein>
<name>A0A8X6NL96_NEPPI</name>
<dbReference type="PANTHER" id="PTHR15205">
    <property type="entry name" value="DEATH EFFECTOR DOMAIN-CONTAINING PROTEIN"/>
    <property type="match status" value="1"/>
</dbReference>
<dbReference type="Pfam" id="PF01335">
    <property type="entry name" value="DED"/>
    <property type="match status" value="1"/>
</dbReference>
<dbReference type="Gene3D" id="1.10.533.10">
    <property type="entry name" value="Death Domain, Fas"/>
    <property type="match status" value="1"/>
</dbReference>
<dbReference type="PANTHER" id="PTHR15205:SF0">
    <property type="entry name" value="DED DOMAIN-CONTAINING PROTEIN"/>
    <property type="match status" value="1"/>
</dbReference>
<dbReference type="SMART" id="SM00031">
    <property type="entry name" value="DED"/>
    <property type="match status" value="1"/>
</dbReference>
<dbReference type="EMBL" id="BMAW01011003">
    <property type="protein sequence ID" value="GFT21542.1"/>
    <property type="molecule type" value="Genomic_DNA"/>
</dbReference>
<dbReference type="InterPro" id="IPR011029">
    <property type="entry name" value="DEATH-like_dom_sf"/>
</dbReference>